<evidence type="ECO:0000256" key="8">
    <source>
        <dbReference type="ARBA" id="ARBA00022833"/>
    </source>
</evidence>
<evidence type="ECO:0000256" key="7">
    <source>
        <dbReference type="ARBA" id="ARBA00022801"/>
    </source>
</evidence>
<evidence type="ECO:0000256" key="2">
    <source>
        <dbReference type="ARBA" id="ARBA00004651"/>
    </source>
</evidence>
<dbReference type="GO" id="GO:0006508">
    <property type="term" value="P:proteolysis"/>
    <property type="evidence" value="ECO:0007669"/>
    <property type="project" value="UniProtKB-KW"/>
</dbReference>
<keyword evidence="7" id="KW-0378">Hydrolase</keyword>
<evidence type="ECO:0000256" key="3">
    <source>
        <dbReference type="ARBA" id="ARBA00022475"/>
    </source>
</evidence>
<keyword evidence="3" id="KW-1003">Cell membrane</keyword>
<evidence type="ECO:0000256" key="12">
    <source>
        <dbReference type="SAM" id="MobiDB-lite"/>
    </source>
</evidence>
<organism evidence="15 16">
    <name type="scientific">Kinneretia aquatilis</name>
    <dbReference type="NCBI Taxonomy" id="2070761"/>
    <lineage>
        <taxon>Bacteria</taxon>
        <taxon>Pseudomonadati</taxon>
        <taxon>Pseudomonadota</taxon>
        <taxon>Betaproteobacteria</taxon>
        <taxon>Burkholderiales</taxon>
        <taxon>Sphaerotilaceae</taxon>
        <taxon>Roseateles</taxon>
    </lineage>
</organism>
<dbReference type="EMBL" id="POSP01000003">
    <property type="protein sequence ID" value="PND37702.1"/>
    <property type="molecule type" value="Genomic_DNA"/>
</dbReference>
<evidence type="ECO:0000256" key="10">
    <source>
        <dbReference type="ARBA" id="ARBA00023049"/>
    </source>
</evidence>
<gene>
    <name evidence="15" type="ORF">C1O66_09325</name>
</gene>
<evidence type="ECO:0000313" key="16">
    <source>
        <dbReference type="Proteomes" id="UP000235916"/>
    </source>
</evidence>
<dbReference type="Gene3D" id="3.30.2010.10">
    <property type="entry name" value="Metalloproteases ('zincins'), catalytic domain"/>
    <property type="match status" value="1"/>
</dbReference>
<evidence type="ECO:0000256" key="5">
    <source>
        <dbReference type="ARBA" id="ARBA00022692"/>
    </source>
</evidence>
<feature type="transmembrane region" description="Helical" evidence="13">
    <location>
        <begin position="33"/>
        <end position="54"/>
    </location>
</feature>
<proteinExistence type="predicted"/>
<dbReference type="AlphaFoldDB" id="A0A2N8KWC1"/>
<evidence type="ECO:0000259" key="14">
    <source>
        <dbReference type="Pfam" id="PF01435"/>
    </source>
</evidence>
<comment type="subcellular location">
    <subcellularLocation>
        <location evidence="2">Cell membrane</location>
        <topology evidence="2">Multi-pass membrane protein</topology>
    </subcellularLocation>
</comment>
<dbReference type="RefSeq" id="WP_102767622.1">
    <property type="nucleotide sequence ID" value="NZ_POSP01000003.1"/>
</dbReference>
<name>A0A2N8KWC1_9BURK</name>
<sequence>MNSADHVHLLRLNEQASRDEPERYRRRVLRFALLGYGVVLLCAVLGLAGVLGLAWHLQNGGRPGGWMVWVGLACLGLLFAALQGLRVPFDAPEGQVLTAADAPELFGVLEKIRAKVGGPALHRVWITGDFNAAIVQQPLFLGLHHRNHLLLGWPMLSALEPRRLFAVIAHEYGHLRGDHGKLSAWIYRTRLAWIRLSRRYREGGSPVSWVLGGFAGWYFPRFDALSFALAREDEYEADRVSARLFGSEVASQALLEIAIKAQWYEQEFWRRHWRLARVEAQPSPFSNLPTSLQRASEPGWQQEALRRELRRLASFDDTHPVLKDRLAALAPDPDRPPLPRPPQPSAGHALGLLGVARERIGQALDGAWWEQHRADWRAHGERLRQQHAQALELQQRARAGSQPLVAEEWLAWADAMEALSDQDPTPLLERALSLAPRHPQALRRLALRHAPKADLRVGDWLEQLYQYHEDQAWFAARLAQDWMDAAQARDQVLPPEQRRLWRQRLSESEAMEHSAWERFAELPPWEQTLAPRLSADQLRELRGVLLREPELQAAWLGEQELDVKPARRHFTFWVQAKPGWSEDSADALAERLFHALRDTELPGRLRVMVLGRHVEPARRKVQGDLLSLVQRG</sequence>
<feature type="transmembrane region" description="Helical" evidence="13">
    <location>
        <begin position="66"/>
        <end position="85"/>
    </location>
</feature>
<keyword evidence="10" id="KW-0482">Metalloprotease</keyword>
<dbReference type="GO" id="GO:0005886">
    <property type="term" value="C:plasma membrane"/>
    <property type="evidence" value="ECO:0007669"/>
    <property type="project" value="UniProtKB-SubCell"/>
</dbReference>
<feature type="region of interest" description="Disordered" evidence="12">
    <location>
        <begin position="329"/>
        <end position="348"/>
    </location>
</feature>
<keyword evidence="4" id="KW-0645">Protease</keyword>
<dbReference type="GO" id="GO:0004222">
    <property type="term" value="F:metalloendopeptidase activity"/>
    <property type="evidence" value="ECO:0007669"/>
    <property type="project" value="InterPro"/>
</dbReference>
<evidence type="ECO:0000256" key="13">
    <source>
        <dbReference type="SAM" id="Phobius"/>
    </source>
</evidence>
<comment type="caution">
    <text evidence="15">The sequence shown here is derived from an EMBL/GenBank/DDBJ whole genome shotgun (WGS) entry which is preliminary data.</text>
</comment>
<dbReference type="Proteomes" id="UP000235916">
    <property type="component" value="Unassembled WGS sequence"/>
</dbReference>
<evidence type="ECO:0000256" key="11">
    <source>
        <dbReference type="ARBA" id="ARBA00023136"/>
    </source>
</evidence>
<dbReference type="InterPro" id="IPR001915">
    <property type="entry name" value="Peptidase_M48"/>
</dbReference>
<protein>
    <submittedName>
        <fullName evidence="15">Peptidase M48</fullName>
    </submittedName>
</protein>
<evidence type="ECO:0000256" key="6">
    <source>
        <dbReference type="ARBA" id="ARBA00022723"/>
    </source>
</evidence>
<keyword evidence="16" id="KW-1185">Reference proteome</keyword>
<evidence type="ECO:0000256" key="4">
    <source>
        <dbReference type="ARBA" id="ARBA00022670"/>
    </source>
</evidence>
<dbReference type="PANTHER" id="PTHR43221:SF1">
    <property type="entry name" value="PROTEASE HTPX"/>
    <property type="match status" value="1"/>
</dbReference>
<keyword evidence="8" id="KW-0862">Zinc</keyword>
<dbReference type="PANTHER" id="PTHR43221">
    <property type="entry name" value="PROTEASE HTPX"/>
    <property type="match status" value="1"/>
</dbReference>
<feature type="domain" description="Peptidase M48" evidence="14">
    <location>
        <begin position="154"/>
        <end position="329"/>
    </location>
</feature>
<dbReference type="Pfam" id="PF01435">
    <property type="entry name" value="Peptidase_M48"/>
    <property type="match status" value="1"/>
</dbReference>
<dbReference type="GO" id="GO:0046872">
    <property type="term" value="F:metal ion binding"/>
    <property type="evidence" value="ECO:0007669"/>
    <property type="project" value="UniProtKB-KW"/>
</dbReference>
<comment type="cofactor">
    <cofactor evidence="1">
        <name>Zn(2+)</name>
        <dbReference type="ChEBI" id="CHEBI:29105"/>
    </cofactor>
</comment>
<evidence type="ECO:0000313" key="15">
    <source>
        <dbReference type="EMBL" id="PND37702.1"/>
    </source>
</evidence>
<evidence type="ECO:0000256" key="9">
    <source>
        <dbReference type="ARBA" id="ARBA00022989"/>
    </source>
</evidence>
<accession>A0A2N8KWC1</accession>
<keyword evidence="5 13" id="KW-0812">Transmembrane</keyword>
<evidence type="ECO:0000256" key="1">
    <source>
        <dbReference type="ARBA" id="ARBA00001947"/>
    </source>
</evidence>
<dbReference type="CDD" id="cd07328">
    <property type="entry name" value="M48_Ste24p_like"/>
    <property type="match status" value="1"/>
</dbReference>
<reference evidence="15 16" key="1">
    <citation type="submission" date="2018-01" db="EMBL/GenBank/DDBJ databases">
        <title>Draft genome sequence of Paucibacter aquatile CR182 isolated from freshwater of the Nakdong River.</title>
        <authorList>
            <person name="Choi A."/>
            <person name="Chung E.J."/>
        </authorList>
    </citation>
    <scope>NUCLEOTIDE SEQUENCE [LARGE SCALE GENOMIC DNA]</scope>
    <source>
        <strain evidence="15 16">CR182</strain>
    </source>
</reference>
<dbReference type="OrthoDB" id="9789270at2"/>
<keyword evidence="6" id="KW-0479">Metal-binding</keyword>
<dbReference type="InterPro" id="IPR050083">
    <property type="entry name" value="HtpX_protease"/>
</dbReference>
<keyword evidence="11 13" id="KW-0472">Membrane</keyword>
<keyword evidence="9 13" id="KW-1133">Transmembrane helix</keyword>